<dbReference type="Gene3D" id="2.40.100.10">
    <property type="entry name" value="Cyclophilin-like"/>
    <property type="match status" value="1"/>
</dbReference>
<dbReference type="InterPro" id="IPR010016">
    <property type="entry name" value="PxpB"/>
</dbReference>
<sequence length="252" mass="27088">MKNNLHFAHASSFSVWPLGDRALVIGLKEEGNVPLWKLASELALRIRNLGVSWIVDVIPAYDTVTIVYEPLVVWGLAGAGGLGRNERPLPYDYAVSFIEPLLAHTESADDGEIRIVEIPVCYGGEYGPDLADCAARSGLAEEAFIALHSRFDYKVAMIGFMPGFPYLTGLPEALAQPRRSSPRSRVSAGSVGIAGCQTGIYPLASPGGWQLIGRTPVRLFDPGRGEPSLLRAGDVLRFIPITAEAMVARGDG</sequence>
<evidence type="ECO:0000313" key="6">
    <source>
        <dbReference type="Proteomes" id="UP000479114"/>
    </source>
</evidence>
<evidence type="ECO:0000259" key="4">
    <source>
        <dbReference type="SMART" id="SM00796"/>
    </source>
</evidence>
<reference evidence="5 6" key="1">
    <citation type="submission" date="2020-02" db="EMBL/GenBank/DDBJ databases">
        <title>Paenibacillus sp. nov., isolated from rhizosphere soil of tomato.</title>
        <authorList>
            <person name="Weon H.-Y."/>
            <person name="Lee S.A."/>
        </authorList>
    </citation>
    <scope>NUCLEOTIDE SEQUENCE [LARGE SCALE GENOMIC DNA]</scope>
    <source>
        <strain evidence="5 6">14171R-81</strain>
    </source>
</reference>
<proteinExistence type="predicted"/>
<dbReference type="KEGG" id="prz:GZH47_22725"/>
<dbReference type="AlphaFoldDB" id="A0A6C0P4A9"/>
<dbReference type="Proteomes" id="UP000479114">
    <property type="component" value="Chromosome"/>
</dbReference>
<dbReference type="EC" id="3.5.2.9" evidence="5"/>
<dbReference type="PANTHER" id="PTHR34698:SF2">
    <property type="entry name" value="5-OXOPROLINASE SUBUNIT B"/>
    <property type="match status" value="1"/>
</dbReference>
<dbReference type="NCBIfam" id="TIGR00370">
    <property type="entry name" value="5-oxoprolinase subunit PxpB"/>
    <property type="match status" value="1"/>
</dbReference>
<name>A0A6C0P4A9_9BACL</name>
<dbReference type="InterPro" id="IPR003833">
    <property type="entry name" value="CT_C_D"/>
</dbReference>
<dbReference type="PANTHER" id="PTHR34698">
    <property type="entry name" value="5-OXOPROLINASE SUBUNIT B"/>
    <property type="match status" value="1"/>
</dbReference>
<dbReference type="GO" id="GO:0017168">
    <property type="term" value="F:5-oxoprolinase (ATP-hydrolyzing) activity"/>
    <property type="evidence" value="ECO:0007669"/>
    <property type="project" value="UniProtKB-EC"/>
</dbReference>
<keyword evidence="3" id="KW-0067">ATP-binding</keyword>
<evidence type="ECO:0000256" key="3">
    <source>
        <dbReference type="ARBA" id="ARBA00022840"/>
    </source>
</evidence>
<dbReference type="Pfam" id="PF02682">
    <property type="entry name" value="CT_C_D"/>
    <property type="match status" value="1"/>
</dbReference>
<dbReference type="SUPFAM" id="SSF160467">
    <property type="entry name" value="PH0987 N-terminal domain-like"/>
    <property type="match status" value="1"/>
</dbReference>
<accession>A0A6C0P4A9</accession>
<dbReference type="GO" id="GO:0005524">
    <property type="term" value="F:ATP binding"/>
    <property type="evidence" value="ECO:0007669"/>
    <property type="project" value="UniProtKB-KW"/>
</dbReference>
<keyword evidence="2 5" id="KW-0378">Hydrolase</keyword>
<dbReference type="SUPFAM" id="SSF50891">
    <property type="entry name" value="Cyclophilin-like"/>
    <property type="match status" value="1"/>
</dbReference>
<evidence type="ECO:0000313" key="5">
    <source>
        <dbReference type="EMBL" id="QHW33329.1"/>
    </source>
</evidence>
<dbReference type="SMART" id="SM00796">
    <property type="entry name" value="AHS1"/>
    <property type="match status" value="1"/>
</dbReference>
<dbReference type="InterPro" id="IPR029000">
    <property type="entry name" value="Cyclophilin-like_dom_sf"/>
</dbReference>
<dbReference type="Gene3D" id="3.30.1360.40">
    <property type="match status" value="1"/>
</dbReference>
<keyword evidence="1" id="KW-0547">Nucleotide-binding</keyword>
<dbReference type="RefSeq" id="WP_162643315.1">
    <property type="nucleotide sequence ID" value="NZ_CP048286.1"/>
</dbReference>
<dbReference type="EMBL" id="CP048286">
    <property type="protein sequence ID" value="QHW33329.1"/>
    <property type="molecule type" value="Genomic_DNA"/>
</dbReference>
<gene>
    <name evidence="5" type="primary">pxpB</name>
    <name evidence="5" type="ORF">GZH47_22725</name>
</gene>
<organism evidence="5 6">
    <name type="scientific">Paenibacillus rhizovicinus</name>
    <dbReference type="NCBI Taxonomy" id="2704463"/>
    <lineage>
        <taxon>Bacteria</taxon>
        <taxon>Bacillati</taxon>
        <taxon>Bacillota</taxon>
        <taxon>Bacilli</taxon>
        <taxon>Bacillales</taxon>
        <taxon>Paenibacillaceae</taxon>
        <taxon>Paenibacillus</taxon>
    </lineage>
</organism>
<evidence type="ECO:0000256" key="1">
    <source>
        <dbReference type="ARBA" id="ARBA00022741"/>
    </source>
</evidence>
<keyword evidence="6" id="KW-1185">Reference proteome</keyword>
<evidence type="ECO:0000256" key="2">
    <source>
        <dbReference type="ARBA" id="ARBA00022801"/>
    </source>
</evidence>
<protein>
    <submittedName>
        <fullName evidence="5">5-oxoprolinase subunit PxpB</fullName>
        <ecNumber evidence="5">3.5.2.9</ecNumber>
    </submittedName>
</protein>
<feature type="domain" description="Carboxyltransferase" evidence="4">
    <location>
        <begin position="13"/>
        <end position="230"/>
    </location>
</feature>